<sequence length="323" mass="37244">MKIERKNHTVYPIIVPVNNSLKSINFYLYQSGNNLTLIDAGLHNEECWNALLETLKRNEFSIQDITQIYLTHHHIDHVGLVDRIVRNHPVPVYAHPHSIPRLKRDRDFMERRVAFFETLYREADCGEAGENQIRYLQNALQKNEKKAMQSDIHPFDPAQIDLEIMEVPGHAPDQVSFFHEETGWLFGGDLLIQHISSNALAEPDFEGRRQRPLLQHMDSMEAADSLQPTTVYSGHGEVIYDASSLVQKRIQEIEEKADKLALLICEGLTTAAGLAKSYYEKRYDSQFPLVMSEILGHLDYLEAKERIGKEKMNGVWHYHDKKA</sequence>
<protein>
    <submittedName>
        <fullName evidence="2">MBL fold metallo-hydrolase</fullName>
    </submittedName>
</protein>
<dbReference type="KEGG" id="sale:EPH95_13530"/>
<dbReference type="SMART" id="SM00849">
    <property type="entry name" value="Lactamase_B"/>
    <property type="match status" value="1"/>
</dbReference>
<dbReference type="SUPFAM" id="SSF56281">
    <property type="entry name" value="Metallo-hydrolase/oxidoreductase"/>
    <property type="match status" value="1"/>
</dbReference>
<reference evidence="3" key="1">
    <citation type="submission" date="2019-01" db="EMBL/GenBank/DDBJ databases">
        <title>Genomic analysis of Salicibibacter sp. NKC3-5.</title>
        <authorList>
            <person name="Oh Y.J."/>
        </authorList>
    </citation>
    <scope>NUCLEOTIDE SEQUENCE [LARGE SCALE GENOMIC DNA]</scope>
    <source>
        <strain evidence="3">NKC3-5</strain>
    </source>
</reference>
<evidence type="ECO:0000259" key="1">
    <source>
        <dbReference type="SMART" id="SM00849"/>
    </source>
</evidence>
<dbReference type="OrthoDB" id="9761531at2"/>
<dbReference type="Proteomes" id="UP000319756">
    <property type="component" value="Chromosome"/>
</dbReference>
<dbReference type="GO" id="GO:0016787">
    <property type="term" value="F:hydrolase activity"/>
    <property type="evidence" value="ECO:0007669"/>
    <property type="project" value="UniProtKB-KW"/>
</dbReference>
<evidence type="ECO:0000313" key="2">
    <source>
        <dbReference type="EMBL" id="QDI92076.1"/>
    </source>
</evidence>
<organism evidence="2 3">
    <name type="scientific">Salicibibacter halophilus</name>
    <dbReference type="NCBI Taxonomy" id="2502791"/>
    <lineage>
        <taxon>Bacteria</taxon>
        <taxon>Bacillati</taxon>
        <taxon>Bacillota</taxon>
        <taxon>Bacilli</taxon>
        <taxon>Bacillales</taxon>
        <taxon>Bacillaceae</taxon>
        <taxon>Salicibibacter</taxon>
    </lineage>
</organism>
<name>A0A514LJN6_9BACI</name>
<dbReference type="InterPro" id="IPR001279">
    <property type="entry name" value="Metallo-B-lactamas"/>
</dbReference>
<accession>A0A514LJN6</accession>
<gene>
    <name evidence="2" type="ORF">EPH95_13530</name>
</gene>
<dbReference type="Gene3D" id="3.60.15.10">
    <property type="entry name" value="Ribonuclease Z/Hydroxyacylglutathione hydrolase-like"/>
    <property type="match status" value="1"/>
</dbReference>
<proteinExistence type="predicted"/>
<dbReference type="InterPro" id="IPR050662">
    <property type="entry name" value="Sec-metab_biosynth-thioest"/>
</dbReference>
<dbReference type="InterPro" id="IPR036866">
    <property type="entry name" value="RibonucZ/Hydroxyglut_hydro"/>
</dbReference>
<dbReference type="EMBL" id="CP035485">
    <property type="protein sequence ID" value="QDI92076.1"/>
    <property type="molecule type" value="Genomic_DNA"/>
</dbReference>
<dbReference type="AlphaFoldDB" id="A0A514LJN6"/>
<keyword evidence="2" id="KW-0378">Hydrolase</keyword>
<dbReference type="PANTHER" id="PTHR23131:SF4">
    <property type="entry name" value="METALLO-BETA-LACTAMASE SUPERFAMILY POTEIN"/>
    <property type="match status" value="1"/>
</dbReference>
<dbReference type="PANTHER" id="PTHR23131">
    <property type="entry name" value="ENDORIBONUCLEASE LACTB2"/>
    <property type="match status" value="1"/>
</dbReference>
<feature type="domain" description="Metallo-beta-lactamase" evidence="1">
    <location>
        <begin position="23"/>
        <end position="235"/>
    </location>
</feature>
<evidence type="ECO:0000313" key="3">
    <source>
        <dbReference type="Proteomes" id="UP000319756"/>
    </source>
</evidence>
<dbReference type="Pfam" id="PF00753">
    <property type="entry name" value="Lactamase_B"/>
    <property type="match status" value="1"/>
</dbReference>
<keyword evidence="3" id="KW-1185">Reference proteome</keyword>